<protein>
    <recommendedName>
        <fullName evidence="4">DUF3617 domain-containing protein</fullName>
    </recommendedName>
</protein>
<dbReference type="EMBL" id="PNRE01000100">
    <property type="protein sequence ID" value="PMR67099.1"/>
    <property type="molecule type" value="Genomic_DNA"/>
</dbReference>
<feature type="chain" id="PRO_5014717828" description="DUF3617 domain-containing protein" evidence="1">
    <location>
        <begin position="24"/>
        <end position="149"/>
    </location>
</feature>
<keyword evidence="1" id="KW-0732">Signal</keyword>
<dbReference type="Proteomes" id="UP000235346">
    <property type="component" value="Unassembled WGS sequence"/>
</dbReference>
<comment type="caution">
    <text evidence="2">The sequence shown here is derived from an EMBL/GenBank/DDBJ whole genome shotgun (WGS) entry which is preliminary data.</text>
</comment>
<accession>A0A2N7TG04</accession>
<evidence type="ECO:0000313" key="3">
    <source>
        <dbReference type="Proteomes" id="UP000235346"/>
    </source>
</evidence>
<dbReference type="RefSeq" id="WP_102629761.1">
    <property type="nucleotide sequence ID" value="NZ_PDOH01000049.1"/>
</dbReference>
<organism evidence="2 3">
    <name type="scientific">Halomonas heilongjiangensis</name>
    <dbReference type="NCBI Taxonomy" id="1387883"/>
    <lineage>
        <taxon>Bacteria</taxon>
        <taxon>Pseudomonadati</taxon>
        <taxon>Pseudomonadota</taxon>
        <taxon>Gammaproteobacteria</taxon>
        <taxon>Oceanospirillales</taxon>
        <taxon>Halomonadaceae</taxon>
        <taxon>Halomonas</taxon>
    </lineage>
</organism>
<evidence type="ECO:0000313" key="2">
    <source>
        <dbReference type="EMBL" id="PMR67099.1"/>
    </source>
</evidence>
<evidence type="ECO:0000256" key="1">
    <source>
        <dbReference type="SAM" id="SignalP"/>
    </source>
</evidence>
<dbReference type="OrthoDB" id="7617860at2"/>
<feature type="signal peptide" evidence="1">
    <location>
        <begin position="1"/>
        <end position="23"/>
    </location>
</feature>
<evidence type="ECO:0008006" key="4">
    <source>
        <dbReference type="Google" id="ProtNLM"/>
    </source>
</evidence>
<gene>
    <name evidence="2" type="ORF">C1H66_20685</name>
</gene>
<keyword evidence="3" id="KW-1185">Reference proteome</keyword>
<name>A0A2N7TG04_9GAMM</name>
<reference evidence="2 3" key="1">
    <citation type="submission" date="2018-01" db="EMBL/GenBank/DDBJ databases">
        <title>Halomonas endophytica sp. nov., isolated from storage liquid in the stems of Populus euphratica.</title>
        <authorList>
            <person name="Chen C."/>
        </authorList>
    </citation>
    <scope>NUCLEOTIDE SEQUENCE [LARGE SCALE GENOMIC DNA]</scope>
    <source>
        <strain evidence="2 3">DSM 26881</strain>
    </source>
</reference>
<sequence>MLRQLAIIHLALALVGASPGLTAADWSFEEAFRLYQEVLSGKTQLDQLSPEERRLVLMVHEAMSASEEIEGHDFSLRDVERRCEVYKYDEFYGEVECSGSALRPLERACEAYFYDGQNGELECRGSDFRVVERKCTISMYSEDYGEIDC</sequence>
<dbReference type="AlphaFoldDB" id="A0A2N7TG04"/>
<proteinExistence type="predicted"/>